<name>A0A8H6XVC7_9AGAR</name>
<dbReference type="SUPFAM" id="SSF48403">
    <property type="entry name" value="Ankyrin repeat"/>
    <property type="match status" value="2"/>
</dbReference>
<accession>A0A8H6XVC7</accession>
<dbReference type="SMART" id="SM00248">
    <property type="entry name" value="ANK"/>
    <property type="match status" value="21"/>
</dbReference>
<dbReference type="InterPro" id="IPR002110">
    <property type="entry name" value="Ankyrin_rpt"/>
</dbReference>
<keyword evidence="4" id="KW-0472">Membrane</keyword>
<dbReference type="Pfam" id="PF00023">
    <property type="entry name" value="Ank"/>
    <property type="match status" value="1"/>
</dbReference>
<dbReference type="InterPro" id="IPR051631">
    <property type="entry name" value="Ankyrin-KH/SAM_domain"/>
</dbReference>
<dbReference type="PANTHER" id="PTHR23206:SF7">
    <property type="entry name" value="PROTEIN KINASE DOMAIN-CONTAINING PROTEIN"/>
    <property type="match status" value="1"/>
</dbReference>
<gene>
    <name evidence="5" type="ORF">MVEN_01458500</name>
</gene>
<evidence type="ECO:0000256" key="3">
    <source>
        <dbReference type="PROSITE-ProRule" id="PRU00023"/>
    </source>
</evidence>
<feature type="repeat" description="ANK" evidence="3">
    <location>
        <begin position="808"/>
        <end position="840"/>
    </location>
</feature>
<reference evidence="5" key="1">
    <citation type="submission" date="2020-05" db="EMBL/GenBank/DDBJ databases">
        <title>Mycena genomes resolve the evolution of fungal bioluminescence.</title>
        <authorList>
            <person name="Tsai I.J."/>
        </authorList>
    </citation>
    <scope>NUCLEOTIDE SEQUENCE</scope>
    <source>
        <strain evidence="5">CCC161011</strain>
    </source>
</reference>
<feature type="repeat" description="ANK" evidence="3">
    <location>
        <begin position="905"/>
        <end position="937"/>
    </location>
</feature>
<dbReference type="Gene3D" id="1.20.1310.10">
    <property type="entry name" value="Cullin Repeats"/>
    <property type="match status" value="1"/>
</dbReference>
<dbReference type="PROSITE" id="PS50088">
    <property type="entry name" value="ANK_REPEAT"/>
    <property type="match status" value="13"/>
</dbReference>
<comment type="caution">
    <text evidence="5">The sequence shown here is derived from an EMBL/GenBank/DDBJ whole genome shotgun (WGS) entry which is preliminary data.</text>
</comment>
<dbReference type="OrthoDB" id="3036268at2759"/>
<dbReference type="SUPFAM" id="SSF74788">
    <property type="entry name" value="Cullin repeat-like"/>
    <property type="match status" value="1"/>
</dbReference>
<dbReference type="PROSITE" id="PS50297">
    <property type="entry name" value="ANK_REP_REGION"/>
    <property type="match status" value="11"/>
</dbReference>
<feature type="transmembrane region" description="Helical" evidence="4">
    <location>
        <begin position="172"/>
        <end position="196"/>
    </location>
</feature>
<feature type="transmembrane region" description="Helical" evidence="4">
    <location>
        <begin position="291"/>
        <end position="316"/>
    </location>
</feature>
<feature type="repeat" description="ANK" evidence="3">
    <location>
        <begin position="1002"/>
        <end position="1034"/>
    </location>
</feature>
<evidence type="ECO:0000256" key="2">
    <source>
        <dbReference type="ARBA" id="ARBA00023043"/>
    </source>
</evidence>
<keyword evidence="4" id="KW-0812">Transmembrane</keyword>
<feature type="repeat" description="ANK" evidence="3">
    <location>
        <begin position="780"/>
        <end position="807"/>
    </location>
</feature>
<feature type="repeat" description="ANK" evidence="3">
    <location>
        <begin position="1264"/>
        <end position="1296"/>
    </location>
</feature>
<feature type="transmembrane region" description="Helical" evidence="4">
    <location>
        <begin position="43"/>
        <end position="69"/>
    </location>
</feature>
<evidence type="ECO:0000256" key="4">
    <source>
        <dbReference type="SAM" id="Phobius"/>
    </source>
</evidence>
<dbReference type="InterPro" id="IPR016159">
    <property type="entry name" value="Cullin_repeat-like_dom_sf"/>
</dbReference>
<feature type="repeat" description="ANK" evidence="3">
    <location>
        <begin position="1100"/>
        <end position="1127"/>
    </location>
</feature>
<dbReference type="Proteomes" id="UP000620124">
    <property type="component" value="Unassembled WGS sequence"/>
</dbReference>
<proteinExistence type="predicted"/>
<keyword evidence="1" id="KW-0677">Repeat</keyword>
<dbReference type="InterPro" id="IPR036770">
    <property type="entry name" value="Ankyrin_rpt-contain_sf"/>
</dbReference>
<keyword evidence="2 3" id="KW-0040">ANK repeat</keyword>
<dbReference type="GO" id="GO:0005737">
    <property type="term" value="C:cytoplasm"/>
    <property type="evidence" value="ECO:0007669"/>
    <property type="project" value="TreeGrafter"/>
</dbReference>
<dbReference type="EMBL" id="JACAZI010000012">
    <property type="protein sequence ID" value="KAF7347047.1"/>
    <property type="molecule type" value="Genomic_DNA"/>
</dbReference>
<dbReference type="Gene3D" id="1.25.40.20">
    <property type="entry name" value="Ankyrin repeat-containing domain"/>
    <property type="match status" value="6"/>
</dbReference>
<feature type="repeat" description="ANK" evidence="3">
    <location>
        <begin position="969"/>
        <end position="1001"/>
    </location>
</feature>
<feature type="repeat" description="ANK" evidence="3">
    <location>
        <begin position="841"/>
        <end position="873"/>
    </location>
</feature>
<protein>
    <submittedName>
        <fullName evidence="5">Uncharacterized protein</fullName>
    </submittedName>
</protein>
<feature type="repeat" description="ANK" evidence="3">
    <location>
        <begin position="745"/>
        <end position="777"/>
    </location>
</feature>
<dbReference type="PANTHER" id="PTHR23206">
    <property type="entry name" value="MASK PROTEIN"/>
    <property type="match status" value="1"/>
</dbReference>
<dbReference type="Pfam" id="PF12796">
    <property type="entry name" value="Ank_2"/>
    <property type="match status" value="8"/>
</dbReference>
<feature type="transmembrane region" description="Helical" evidence="4">
    <location>
        <begin position="140"/>
        <end position="160"/>
    </location>
</feature>
<evidence type="ECO:0000313" key="5">
    <source>
        <dbReference type="EMBL" id="KAF7347047.1"/>
    </source>
</evidence>
<sequence>MASFGTTISSGIQDISAILSLFGTEQCELHIGSALRGAGRGGYLYAAIAPLSIFGSLGTAKAAFTIMVISLPLGARMLKTIGFEPKGDGVVPAMLERDSDRFLAETRLLKLLDRHYIRSAQHISVERPAFIPRLIPLRPWNFSLLIASLFVAFLGVLPYLHFSIRHHTSFPALAIFFPICRVVGGLLCVFPAQLLLQYRIQMIMKQRLLFKAINDLAYEHNTKIPVQHLLWDDTHSSEACLSSLVDFLGVRPTPATRFIKHVARALHLPEQSNSPELTNRIKAYLTTTGSCWAFIGGLMLGFLMTIIGYIGCFTIVQGSSVPSDTYIWLGAEATLALVRLLVWGFNPSWDDSDGICLAATEILPLPAVTPTWVAINAKQFPMFRIMGETEFWQAMTAYSGPVDIHAGYPRGSQRWYSWIKGEGAEIQLICIIVEGQETVLCRLDKSLDMKFYHADLNFNPGHVVQKEELRRDHELMKEETNFKLDVFTHFHSILSAKDRARDHVGQVKASWPLSESSVMSLVIVNGGISRQWDVEHGGLTETLWPLIPKLWSPLVEIMDELFAGRELGYKQISIYRGIISNTRSSKDLHQRLSHYLSVHTKKIYARGAWRDDQLRKYYNTEWEIYSRGIIYLDRLFGSLTVNRVKGDREKAADIHTFLNMALEHWTSNVLDKVSIRLRQLAMDFDAEVGRVITLFTSEDWTRVDFWNMKIKDKNDRSVLEEASADGRTEIVRLFLEADLVNGAPQYDKALEAASSSGHIAIVRLLLQKGADINAARIPVLHTASSSGQLDVVQILLESGADVNALGGEYATALQAACSQGHEMIVRLLLQTGADVNTLGGKYGSALNAAFREGHRDSIVLLLEAGADVNTLGGGVDTLLQEASRNGDTALVRLLVQKRADVTAGKYVNALHAASFAGHEDVVHFLLEAGADVNTLGGVHNSLLQEASQNGDTALVRLLVKRGAVVTAGKYVSALHAATLAGHEDIVHLLLDAGVDVNSSSGEYGSALHAASYGGHTAIVRLILEQGAEINASRNDYGTALEAACFAGHTNVVQLLLDAGADVNRLDKTDTSPLHVASPVQGQQEIVSLPLEAGTKYGGVLHAASFAGHEDIIHLLLEANVDVNVWGSEYYTALKEASEQGHEKIVLLLLEAAQDADVDKFRGGYNRALQAASSKGHIGIVQLLLTKGADVNASSQDYGSALRAACFADHEDVVHVLLEAGADVHKWGSDYDAALKQASERGHEKTVFLLLEAAQDADVDKFRDGYNHALQIASYKGHTRIVRLLLAKGADVNASSQDYHGSALRAACIADREDVVHVLLEAGADVHKWDSEYDAALEEASEQGHEKTVLLLLEAVQDADVDKFRGGYNRALQIASYKGYIKIVRLLLAKGTDVNASSQDYYGSALRAACFAGHEDAVHILLDAGADVHKWGSDYDAALEEASEQGHEKDCVSPIGSGAGCGRRQISWRIQPCFADSIVQGPH</sequence>
<organism evidence="5 6">
    <name type="scientific">Mycena venus</name>
    <dbReference type="NCBI Taxonomy" id="2733690"/>
    <lineage>
        <taxon>Eukaryota</taxon>
        <taxon>Fungi</taxon>
        <taxon>Dikarya</taxon>
        <taxon>Basidiomycota</taxon>
        <taxon>Agaricomycotina</taxon>
        <taxon>Agaricomycetes</taxon>
        <taxon>Agaricomycetidae</taxon>
        <taxon>Agaricales</taxon>
        <taxon>Marasmiineae</taxon>
        <taxon>Mycenaceae</taxon>
        <taxon>Mycena</taxon>
    </lineage>
</organism>
<feature type="repeat" description="ANK" evidence="3">
    <location>
        <begin position="1035"/>
        <end position="1067"/>
    </location>
</feature>
<evidence type="ECO:0000313" key="6">
    <source>
        <dbReference type="Proteomes" id="UP000620124"/>
    </source>
</evidence>
<evidence type="ECO:0000256" key="1">
    <source>
        <dbReference type="ARBA" id="ARBA00022737"/>
    </source>
</evidence>
<feature type="repeat" description="ANK" evidence="3">
    <location>
        <begin position="1163"/>
        <end position="1195"/>
    </location>
</feature>
<feature type="repeat" description="ANK" evidence="3">
    <location>
        <begin position="1366"/>
        <end position="1398"/>
    </location>
</feature>
<feature type="repeat" description="ANK" evidence="3">
    <location>
        <begin position="1298"/>
        <end position="1330"/>
    </location>
</feature>
<keyword evidence="4" id="KW-1133">Transmembrane helix</keyword>
<keyword evidence="6" id="KW-1185">Reference proteome</keyword>